<dbReference type="Pfam" id="PF00561">
    <property type="entry name" value="Abhydrolase_1"/>
    <property type="match status" value="1"/>
</dbReference>
<keyword evidence="1 3" id="KW-0378">Hydrolase</keyword>
<dbReference type="InterPro" id="IPR000073">
    <property type="entry name" value="AB_hydrolase_1"/>
</dbReference>
<dbReference type="Proteomes" id="UP000479526">
    <property type="component" value="Unassembled WGS sequence"/>
</dbReference>
<sequence>MSINQRNSTVTIDDLALHVVESGPPGGRPFLFLHGWPESWRTWLGVMDAADAGPPEARIIAIDLPGIGESTGVAGRGSKLRLAETVHALVRYLDLTGLTLVGHDAGGMAAYAYLRRFDDVERVVIMNTVIPGIDPWNEVLRNPYIWHFGLHAVPDLPETLVRGRQAEYFDYFYDVLSADPGRISAASRAAHAAAYGDDAALTAGFDLYRAFPQDASDNAAFAEAGAVDIPLLYVRGDREGGDIDAYARGFRDAGVKNLTTATVPDAGHFAQEEQPADVWRIISDFAHSTAN</sequence>
<dbReference type="InterPro" id="IPR000639">
    <property type="entry name" value="Epox_hydrolase-like"/>
</dbReference>
<reference evidence="3 4" key="1">
    <citation type="submission" date="2020-01" db="EMBL/GenBank/DDBJ databases">
        <title>Herbidospora sp. NEAU-GS84 nov., a novel actinomycete isolated from soil.</title>
        <authorList>
            <person name="Han L."/>
        </authorList>
    </citation>
    <scope>NUCLEOTIDE SEQUENCE [LARGE SCALE GENOMIC DNA]</scope>
    <source>
        <strain evidence="3 4">NEAU-GS84</strain>
    </source>
</reference>
<feature type="domain" description="AB hydrolase-1" evidence="2">
    <location>
        <begin position="29"/>
        <end position="275"/>
    </location>
</feature>
<protein>
    <submittedName>
        <fullName evidence="3">Alpha/beta fold hydrolase</fullName>
    </submittedName>
</protein>
<dbReference type="InterPro" id="IPR029058">
    <property type="entry name" value="AB_hydrolase_fold"/>
</dbReference>
<dbReference type="Gene3D" id="3.40.50.1820">
    <property type="entry name" value="alpha/beta hydrolase"/>
    <property type="match status" value="1"/>
</dbReference>
<comment type="caution">
    <text evidence="3">The sequence shown here is derived from an EMBL/GenBank/DDBJ whole genome shotgun (WGS) entry which is preliminary data.</text>
</comment>
<name>A0A7C9JF31_9ACTN</name>
<dbReference type="AlphaFoldDB" id="A0A7C9JF31"/>
<dbReference type="EMBL" id="WXEW01000009">
    <property type="protein sequence ID" value="NAS25724.1"/>
    <property type="molecule type" value="Genomic_DNA"/>
</dbReference>
<evidence type="ECO:0000313" key="4">
    <source>
        <dbReference type="Proteomes" id="UP000479526"/>
    </source>
</evidence>
<proteinExistence type="predicted"/>
<dbReference type="GO" id="GO:0016787">
    <property type="term" value="F:hydrolase activity"/>
    <property type="evidence" value="ECO:0007669"/>
    <property type="project" value="UniProtKB-KW"/>
</dbReference>
<dbReference type="PANTHER" id="PTHR43329">
    <property type="entry name" value="EPOXIDE HYDROLASE"/>
    <property type="match status" value="1"/>
</dbReference>
<evidence type="ECO:0000256" key="1">
    <source>
        <dbReference type="ARBA" id="ARBA00022801"/>
    </source>
</evidence>
<gene>
    <name evidence="3" type="ORF">GT755_29085</name>
</gene>
<keyword evidence="4" id="KW-1185">Reference proteome</keyword>
<evidence type="ECO:0000259" key="2">
    <source>
        <dbReference type="Pfam" id="PF00561"/>
    </source>
</evidence>
<organism evidence="3 4">
    <name type="scientific">Herbidospora solisilvae</name>
    <dbReference type="NCBI Taxonomy" id="2696284"/>
    <lineage>
        <taxon>Bacteria</taxon>
        <taxon>Bacillati</taxon>
        <taxon>Actinomycetota</taxon>
        <taxon>Actinomycetes</taxon>
        <taxon>Streptosporangiales</taxon>
        <taxon>Streptosporangiaceae</taxon>
        <taxon>Herbidospora</taxon>
    </lineage>
</organism>
<dbReference type="SUPFAM" id="SSF53474">
    <property type="entry name" value="alpha/beta-Hydrolases"/>
    <property type="match status" value="1"/>
</dbReference>
<dbReference type="PRINTS" id="PR00412">
    <property type="entry name" value="EPOXHYDRLASE"/>
</dbReference>
<accession>A0A7C9JF31</accession>
<evidence type="ECO:0000313" key="3">
    <source>
        <dbReference type="EMBL" id="NAS25724.1"/>
    </source>
</evidence>
<dbReference type="RefSeq" id="WP_161482765.1">
    <property type="nucleotide sequence ID" value="NZ_WXEW01000009.1"/>
</dbReference>